<dbReference type="EMBL" id="RXOL01000007">
    <property type="protein sequence ID" value="RVQ65531.1"/>
    <property type="molecule type" value="Genomic_DNA"/>
</dbReference>
<gene>
    <name evidence="9" type="ORF">EKN06_13475</name>
</gene>
<proteinExistence type="inferred from homology"/>
<dbReference type="InterPro" id="IPR020471">
    <property type="entry name" value="AKR"/>
</dbReference>
<dbReference type="GO" id="GO:0016616">
    <property type="term" value="F:oxidoreductase activity, acting on the CH-OH group of donors, NAD or NADP as acceptor"/>
    <property type="evidence" value="ECO:0007669"/>
    <property type="project" value="UniProtKB-ARBA"/>
</dbReference>
<dbReference type="SUPFAM" id="SSF51430">
    <property type="entry name" value="NAD(P)-linked oxidoreductase"/>
    <property type="match status" value="1"/>
</dbReference>
<evidence type="ECO:0000256" key="7">
    <source>
        <dbReference type="PIRSR" id="PIRSR000097-3"/>
    </source>
</evidence>
<evidence type="ECO:0000256" key="4">
    <source>
        <dbReference type="ARBA" id="ARBA00049445"/>
    </source>
</evidence>
<dbReference type="InterPro" id="IPR018170">
    <property type="entry name" value="Aldo/ket_reductase_CS"/>
</dbReference>
<evidence type="ECO:0000256" key="2">
    <source>
        <dbReference type="ARBA" id="ARBA00022857"/>
    </source>
</evidence>
<dbReference type="Pfam" id="PF00248">
    <property type="entry name" value="Aldo_ket_red"/>
    <property type="match status" value="1"/>
</dbReference>
<dbReference type="PRINTS" id="PR00069">
    <property type="entry name" value="ALDKETRDTASE"/>
</dbReference>
<evidence type="ECO:0000256" key="6">
    <source>
        <dbReference type="PIRSR" id="PIRSR000097-2"/>
    </source>
</evidence>
<comment type="caution">
    <text evidence="9">The sequence shown here is derived from an EMBL/GenBank/DDBJ whole genome shotgun (WGS) entry which is preliminary data.</text>
</comment>
<dbReference type="RefSeq" id="WP_127613434.1">
    <property type="nucleotide sequence ID" value="NZ_RXOL01000007.1"/>
</dbReference>
<dbReference type="PANTHER" id="PTHR43827:SF3">
    <property type="entry name" value="NADP-DEPENDENT OXIDOREDUCTASE DOMAIN-CONTAINING PROTEIN"/>
    <property type="match status" value="1"/>
</dbReference>
<dbReference type="Gene3D" id="3.20.20.100">
    <property type="entry name" value="NADP-dependent oxidoreductase domain"/>
    <property type="match status" value="1"/>
</dbReference>
<evidence type="ECO:0000256" key="5">
    <source>
        <dbReference type="PIRSR" id="PIRSR000097-1"/>
    </source>
</evidence>
<feature type="binding site" evidence="6">
    <location>
        <position position="110"/>
    </location>
    <ligand>
        <name>substrate</name>
    </ligand>
</feature>
<keyword evidence="3" id="KW-0560">Oxidoreductase</keyword>
<dbReference type="Proteomes" id="UP000283003">
    <property type="component" value="Unassembled WGS sequence"/>
</dbReference>
<accession>A0A437GV32</accession>
<evidence type="ECO:0000259" key="8">
    <source>
        <dbReference type="Pfam" id="PF00248"/>
    </source>
</evidence>
<feature type="site" description="Lowers pKa of active site Tyr" evidence="7">
    <location>
        <position position="77"/>
    </location>
</feature>
<feature type="domain" description="NADP-dependent oxidoreductase" evidence="8">
    <location>
        <begin position="26"/>
        <end position="262"/>
    </location>
</feature>
<dbReference type="AlphaFoldDB" id="A0A437GV32"/>
<dbReference type="PROSITE" id="PS00062">
    <property type="entry name" value="ALDOKETO_REDUCTASE_2"/>
    <property type="match status" value="1"/>
</dbReference>
<organism evidence="9 10">
    <name type="scientific">Croceicoccus ponticola</name>
    <dbReference type="NCBI Taxonomy" id="2217664"/>
    <lineage>
        <taxon>Bacteria</taxon>
        <taxon>Pseudomonadati</taxon>
        <taxon>Pseudomonadota</taxon>
        <taxon>Alphaproteobacteria</taxon>
        <taxon>Sphingomonadales</taxon>
        <taxon>Erythrobacteraceae</taxon>
        <taxon>Croceicoccus</taxon>
    </lineage>
</organism>
<keyword evidence="2" id="KW-0521">NADP</keyword>
<name>A0A437GV32_9SPHN</name>
<feature type="active site" description="Proton donor" evidence="5">
    <location>
        <position position="56"/>
    </location>
</feature>
<evidence type="ECO:0000256" key="3">
    <source>
        <dbReference type="ARBA" id="ARBA00023002"/>
    </source>
</evidence>
<evidence type="ECO:0000313" key="10">
    <source>
        <dbReference type="Proteomes" id="UP000283003"/>
    </source>
</evidence>
<dbReference type="PROSITE" id="PS00798">
    <property type="entry name" value="ALDOKETO_REDUCTASE_1"/>
    <property type="match status" value="1"/>
</dbReference>
<sequence>MLHPVQTTFPTAILNDGREIPQFGFGTLGIDNDQADDSVSEAIQRGYRLVDTAAIYGNEEGVGKGIGTRHDVFLTTKIWNDRQGFAEAKSALDEALAQIGRDEVDLLLIHWPCPARDLYVDTWKALIELREEGKAKSIGVSNFLPEHIDRLVADTGVTPSVNQIQIHPMYQQRDLRAYNREHGIVTQSWSPLGSGQLLRQPVLKAIADELEMPVAAVILRWHLQHGLGPIAKTSTPERMSENLEAMSVVLSREQMARIDALDHPDGRLGPDPMTFGNDI</sequence>
<keyword evidence="10" id="KW-1185">Reference proteome</keyword>
<dbReference type="PANTHER" id="PTHR43827">
    <property type="entry name" value="2,5-DIKETO-D-GLUCONIC ACID REDUCTASE"/>
    <property type="match status" value="1"/>
</dbReference>
<dbReference type="PIRSF" id="PIRSF000097">
    <property type="entry name" value="AKR"/>
    <property type="match status" value="1"/>
</dbReference>
<evidence type="ECO:0000313" key="9">
    <source>
        <dbReference type="EMBL" id="RVQ65531.1"/>
    </source>
</evidence>
<dbReference type="InterPro" id="IPR023210">
    <property type="entry name" value="NADP_OxRdtase_dom"/>
</dbReference>
<evidence type="ECO:0000256" key="1">
    <source>
        <dbReference type="ARBA" id="ARBA00007905"/>
    </source>
</evidence>
<protein>
    <submittedName>
        <fullName evidence="9">Aldo/keto reductase</fullName>
    </submittedName>
</protein>
<dbReference type="PROSITE" id="PS00063">
    <property type="entry name" value="ALDOKETO_REDUCTASE_3"/>
    <property type="match status" value="1"/>
</dbReference>
<comment type="catalytic activity">
    <reaction evidence="4">
        <text>hydroxyacetone + NADP(+) = methylglyoxal + NADPH + H(+)</text>
        <dbReference type="Rhea" id="RHEA:27986"/>
        <dbReference type="ChEBI" id="CHEBI:15378"/>
        <dbReference type="ChEBI" id="CHEBI:17158"/>
        <dbReference type="ChEBI" id="CHEBI:27957"/>
        <dbReference type="ChEBI" id="CHEBI:57783"/>
        <dbReference type="ChEBI" id="CHEBI:58349"/>
    </reaction>
</comment>
<dbReference type="InterPro" id="IPR036812">
    <property type="entry name" value="NAD(P)_OxRdtase_dom_sf"/>
</dbReference>
<dbReference type="OrthoDB" id="9804790at2"/>
<reference evidence="9 10" key="1">
    <citation type="submission" date="2018-12" db="EMBL/GenBank/DDBJ databases">
        <title>Croceicoccus ponticola sp. nov., a lipolytic bacterium isolated from seawater.</title>
        <authorList>
            <person name="Yoon J.-H."/>
        </authorList>
    </citation>
    <scope>NUCLEOTIDE SEQUENCE [LARGE SCALE GENOMIC DNA]</scope>
    <source>
        <strain evidence="9 10">GM-16</strain>
    </source>
</reference>
<dbReference type="FunFam" id="3.20.20.100:FF:000002">
    <property type="entry name" value="2,5-diketo-D-gluconic acid reductase A"/>
    <property type="match status" value="1"/>
</dbReference>
<comment type="similarity">
    <text evidence="1">Belongs to the aldo/keto reductase family.</text>
</comment>